<feature type="disulfide bond" evidence="9">
    <location>
        <begin position="169"/>
        <end position="184"/>
    </location>
</feature>
<evidence type="ECO:0000256" key="6">
    <source>
        <dbReference type="ARBA" id="ARBA00023157"/>
    </source>
</evidence>
<feature type="disulfide bond" evidence="9">
    <location>
        <begin position="97"/>
        <end position="112"/>
    </location>
</feature>
<dbReference type="PROSITE" id="PS51257">
    <property type="entry name" value="PROKAR_LIPOPROTEIN"/>
    <property type="match status" value="1"/>
</dbReference>
<evidence type="ECO:0000256" key="3">
    <source>
        <dbReference type="ARBA" id="ARBA00022737"/>
    </source>
</evidence>
<keyword evidence="2" id="KW-0812">Transmembrane</keyword>
<protein>
    <submittedName>
        <fullName evidence="11">Uncharacterized protein</fullName>
    </submittedName>
</protein>
<evidence type="ECO:0000256" key="9">
    <source>
        <dbReference type="PROSITE-ProRule" id="PRU00124"/>
    </source>
</evidence>
<keyword evidence="8" id="KW-0325">Glycoprotein</keyword>
<feature type="disulfide bond" evidence="9">
    <location>
        <begin position="114"/>
        <end position="126"/>
    </location>
</feature>
<feature type="disulfide bond" evidence="9">
    <location>
        <begin position="121"/>
        <end position="139"/>
    </location>
</feature>
<dbReference type="RefSeq" id="XP_038053415.1">
    <property type="nucleotide sequence ID" value="XM_038197487.1"/>
</dbReference>
<dbReference type="Pfam" id="PF00057">
    <property type="entry name" value="Ldl_recept_a"/>
    <property type="match status" value="5"/>
</dbReference>
<evidence type="ECO:0000256" key="4">
    <source>
        <dbReference type="ARBA" id="ARBA00022989"/>
    </source>
</evidence>
<dbReference type="PROSITE" id="PS50068">
    <property type="entry name" value="LDLRA_2"/>
    <property type="match status" value="5"/>
</dbReference>
<sequence>MQATRLVFALLFGALLIGSCIAKPSKKGRHQARQGIPCDSDSFVCNDGTCIFSFWECDGWDDCSGGEDEANCPSSSGCGAFEFTCNDGSCIPSYWQCDNWDDCSGGEDEAGCTCDDDEYTCNDGYCIPSYWECDGWDDCSGSEDEANCPCDSDDYVCNDGSCIPGYWECDYIVDCSGGEDEANCPSDSSMFSSMFSNPCPMGEFPCLYTDECITYDDLCDGENDCSGGEDESEIVCSIFGDNSKRAPKKRWEKLARKVDQKKRAMRK</sequence>
<feature type="disulfide bond" evidence="9">
    <location>
        <begin position="85"/>
        <end position="103"/>
    </location>
</feature>
<keyword evidence="3" id="KW-0677">Repeat</keyword>
<evidence type="ECO:0000256" key="2">
    <source>
        <dbReference type="ARBA" id="ARBA00022692"/>
    </source>
</evidence>
<dbReference type="AlphaFoldDB" id="A0A913ZQK8"/>
<dbReference type="OrthoDB" id="9990982at2759"/>
<comment type="caution">
    <text evidence="9">Lacks conserved residue(s) required for the propagation of feature annotation.</text>
</comment>
<proteinExistence type="predicted"/>
<evidence type="ECO:0000313" key="11">
    <source>
        <dbReference type="EnsemblMetazoa" id="XP_038053415.1"/>
    </source>
</evidence>
<feature type="disulfide bond" evidence="9">
    <location>
        <begin position="150"/>
        <end position="162"/>
    </location>
</feature>
<feature type="disulfide bond" evidence="9">
    <location>
        <begin position="45"/>
        <end position="63"/>
    </location>
</feature>
<dbReference type="InterPro" id="IPR036055">
    <property type="entry name" value="LDL_receptor-like_sf"/>
</dbReference>
<feature type="disulfide bond" evidence="9">
    <location>
        <begin position="38"/>
        <end position="50"/>
    </location>
</feature>
<dbReference type="PRINTS" id="PR00261">
    <property type="entry name" value="LDLRECEPTOR"/>
</dbReference>
<evidence type="ECO:0000256" key="10">
    <source>
        <dbReference type="SAM" id="SignalP"/>
    </source>
</evidence>
<dbReference type="GO" id="GO:0042562">
    <property type="term" value="F:hormone binding"/>
    <property type="evidence" value="ECO:0007669"/>
    <property type="project" value="TreeGrafter"/>
</dbReference>
<reference evidence="11" key="1">
    <citation type="submission" date="2022-11" db="UniProtKB">
        <authorList>
            <consortium name="EnsemblMetazoa"/>
        </authorList>
    </citation>
    <scope>IDENTIFICATION</scope>
</reference>
<name>A0A913ZQK8_PATMI</name>
<evidence type="ECO:0000256" key="8">
    <source>
        <dbReference type="ARBA" id="ARBA00023180"/>
    </source>
</evidence>
<dbReference type="GO" id="GO:0006898">
    <property type="term" value="P:receptor-mediated endocytosis"/>
    <property type="evidence" value="ECO:0007669"/>
    <property type="project" value="TreeGrafter"/>
</dbReference>
<dbReference type="InterPro" id="IPR002172">
    <property type="entry name" value="LDrepeatLR_classA_rpt"/>
</dbReference>
<dbReference type="CDD" id="cd00112">
    <property type="entry name" value="LDLa"/>
    <property type="match status" value="4"/>
</dbReference>
<dbReference type="PANTHER" id="PTHR22722:SF14">
    <property type="entry name" value="MEGALIN, ISOFORM A"/>
    <property type="match status" value="1"/>
</dbReference>
<accession>A0A913ZQK8</accession>
<dbReference type="InterPro" id="IPR023415">
    <property type="entry name" value="LDLR_class-A_CS"/>
</dbReference>
<feature type="disulfide bond" evidence="9">
    <location>
        <begin position="57"/>
        <end position="72"/>
    </location>
</feature>
<dbReference type="Gene3D" id="4.10.400.10">
    <property type="entry name" value="Low-density Lipoprotein Receptor"/>
    <property type="match status" value="5"/>
</dbReference>
<feature type="disulfide bond" evidence="9">
    <location>
        <begin position="157"/>
        <end position="175"/>
    </location>
</feature>
<comment type="subcellular location">
    <subcellularLocation>
        <location evidence="1">Membrane</location>
        <topology evidence="1">Single-pass membrane protein</topology>
    </subcellularLocation>
</comment>
<dbReference type="GO" id="GO:0043235">
    <property type="term" value="C:receptor complex"/>
    <property type="evidence" value="ECO:0007669"/>
    <property type="project" value="TreeGrafter"/>
</dbReference>
<feature type="disulfide bond" evidence="9">
    <location>
        <begin position="133"/>
        <end position="148"/>
    </location>
</feature>
<dbReference type="EnsemblMetazoa" id="XM_038197487.1">
    <property type="protein sequence ID" value="XP_038053415.1"/>
    <property type="gene ID" value="LOC119725893"/>
</dbReference>
<dbReference type="InterPro" id="IPR051221">
    <property type="entry name" value="LDLR-related"/>
</dbReference>
<keyword evidence="5" id="KW-0472">Membrane</keyword>
<dbReference type="GeneID" id="119725893"/>
<keyword evidence="6 9" id="KW-1015">Disulfide bond</keyword>
<dbReference type="GO" id="GO:0016324">
    <property type="term" value="C:apical plasma membrane"/>
    <property type="evidence" value="ECO:0007669"/>
    <property type="project" value="TreeGrafter"/>
</dbReference>
<feature type="chain" id="PRO_5037157404" evidence="10">
    <location>
        <begin position="23"/>
        <end position="267"/>
    </location>
</feature>
<dbReference type="SUPFAM" id="SSF57424">
    <property type="entry name" value="LDL receptor-like module"/>
    <property type="match status" value="5"/>
</dbReference>
<evidence type="ECO:0000256" key="1">
    <source>
        <dbReference type="ARBA" id="ARBA00004167"/>
    </source>
</evidence>
<dbReference type="PANTHER" id="PTHR22722">
    <property type="entry name" value="LOW-DENSITY LIPOPROTEIN RECEPTOR-RELATED PROTEIN 2-RELATED"/>
    <property type="match status" value="1"/>
</dbReference>
<evidence type="ECO:0000256" key="5">
    <source>
        <dbReference type="ARBA" id="ARBA00023136"/>
    </source>
</evidence>
<dbReference type="OMA" id="NCINRNY"/>
<keyword evidence="4" id="KW-1133">Transmembrane helix</keyword>
<dbReference type="SMART" id="SM00192">
    <property type="entry name" value="LDLa"/>
    <property type="match status" value="5"/>
</dbReference>
<feature type="disulfide bond" evidence="9">
    <location>
        <begin position="78"/>
        <end position="90"/>
    </location>
</feature>
<evidence type="ECO:0000313" key="12">
    <source>
        <dbReference type="Proteomes" id="UP000887568"/>
    </source>
</evidence>
<dbReference type="Proteomes" id="UP000887568">
    <property type="component" value="Unplaced"/>
</dbReference>
<dbReference type="PROSITE" id="PS01209">
    <property type="entry name" value="LDLRA_1"/>
    <property type="match status" value="3"/>
</dbReference>
<feature type="signal peptide" evidence="10">
    <location>
        <begin position="1"/>
        <end position="22"/>
    </location>
</feature>
<evidence type="ECO:0000256" key="7">
    <source>
        <dbReference type="ARBA" id="ARBA00023170"/>
    </source>
</evidence>
<organism evidence="11 12">
    <name type="scientific">Patiria miniata</name>
    <name type="common">Bat star</name>
    <name type="synonym">Asterina miniata</name>
    <dbReference type="NCBI Taxonomy" id="46514"/>
    <lineage>
        <taxon>Eukaryota</taxon>
        <taxon>Metazoa</taxon>
        <taxon>Echinodermata</taxon>
        <taxon>Eleutherozoa</taxon>
        <taxon>Asterozoa</taxon>
        <taxon>Asteroidea</taxon>
        <taxon>Valvatacea</taxon>
        <taxon>Valvatida</taxon>
        <taxon>Asterinidae</taxon>
        <taxon>Patiria</taxon>
    </lineage>
</organism>
<keyword evidence="7" id="KW-0675">Receptor</keyword>
<keyword evidence="10" id="KW-0732">Signal</keyword>
<keyword evidence="12" id="KW-1185">Reference proteome</keyword>